<sequence>MFAVYLETGNNGQKRLIELKNSVSGVELMDILHQNFKISKDSFFLKCNGLLINEEDQIQNQDVILMPRLLGGKGGFGSMLRAIGAQIEKTTNREACRDLSGRRLRDINEEKRLKAWLEKQAQKKDDSEEKKKKKIEKLRAEPKHEFKDASYEAQRSELTERVQDAVEAGFAVASASIGVKRASESEPKRVVKKRKTILDDSDDDLSGENSSDEEETKTNKLSVSL</sequence>
<feature type="region of interest" description="Disordered" evidence="9">
    <location>
        <begin position="178"/>
        <end position="225"/>
    </location>
</feature>
<name>A0ABD2X5M3_9HYME</name>
<organism evidence="11 12">
    <name type="scientific">Trichogramma kaykai</name>
    <dbReference type="NCBI Taxonomy" id="54128"/>
    <lineage>
        <taxon>Eukaryota</taxon>
        <taxon>Metazoa</taxon>
        <taxon>Ecdysozoa</taxon>
        <taxon>Arthropoda</taxon>
        <taxon>Hexapoda</taxon>
        <taxon>Insecta</taxon>
        <taxon>Pterygota</taxon>
        <taxon>Neoptera</taxon>
        <taxon>Endopterygota</taxon>
        <taxon>Hymenoptera</taxon>
        <taxon>Apocrita</taxon>
        <taxon>Proctotrupomorpha</taxon>
        <taxon>Chalcidoidea</taxon>
        <taxon>Trichogrammatidae</taxon>
        <taxon>Trichogramma</taxon>
    </lineage>
</organism>
<feature type="compositionally biased region" description="Basic and acidic residues" evidence="9">
    <location>
        <begin position="119"/>
        <end position="130"/>
    </location>
</feature>
<dbReference type="InterPro" id="IPR051421">
    <property type="entry name" value="RNA_Proc_DNA_Dmg_Regulator"/>
</dbReference>
<feature type="domain" description="SDE2-like" evidence="10">
    <location>
        <begin position="71"/>
        <end position="167"/>
    </location>
</feature>
<evidence type="ECO:0000313" key="11">
    <source>
        <dbReference type="EMBL" id="KAL3400263.1"/>
    </source>
</evidence>
<evidence type="ECO:0000256" key="7">
    <source>
        <dbReference type="ARBA" id="ARBA00023242"/>
    </source>
</evidence>
<evidence type="ECO:0000256" key="4">
    <source>
        <dbReference type="ARBA" id="ARBA00022490"/>
    </source>
</evidence>
<evidence type="ECO:0000256" key="1">
    <source>
        <dbReference type="ARBA" id="ARBA00004123"/>
    </source>
</evidence>
<gene>
    <name evidence="11" type="ORF">TKK_006146</name>
</gene>
<dbReference type="GO" id="GO:0005737">
    <property type="term" value="C:cytoplasm"/>
    <property type="evidence" value="ECO:0007669"/>
    <property type="project" value="UniProtKB-SubCell"/>
</dbReference>
<keyword evidence="4" id="KW-0963">Cytoplasm</keyword>
<keyword evidence="5" id="KW-0507">mRNA processing</keyword>
<dbReference type="EMBL" id="JBJJXI010000051">
    <property type="protein sequence ID" value="KAL3400263.1"/>
    <property type="molecule type" value="Genomic_DNA"/>
</dbReference>
<keyword evidence="8" id="KW-0131">Cell cycle</keyword>
<dbReference type="GO" id="GO:0005634">
    <property type="term" value="C:nucleus"/>
    <property type="evidence" value="ECO:0007669"/>
    <property type="project" value="UniProtKB-SubCell"/>
</dbReference>
<evidence type="ECO:0000256" key="2">
    <source>
        <dbReference type="ARBA" id="ARBA00004496"/>
    </source>
</evidence>
<comment type="similarity">
    <text evidence="3">Belongs to the SDE2 family.</text>
</comment>
<feature type="region of interest" description="Disordered" evidence="9">
    <location>
        <begin position="119"/>
        <end position="158"/>
    </location>
</feature>
<comment type="subcellular location">
    <subcellularLocation>
        <location evidence="2">Cytoplasm</location>
    </subcellularLocation>
    <subcellularLocation>
        <location evidence="1">Nucleus</location>
    </subcellularLocation>
</comment>
<protein>
    <recommendedName>
        <fullName evidence="10">SDE2-like domain-containing protein</fullName>
    </recommendedName>
</protein>
<dbReference type="GO" id="GO:0008380">
    <property type="term" value="P:RNA splicing"/>
    <property type="evidence" value="ECO:0007669"/>
    <property type="project" value="UniProtKB-KW"/>
</dbReference>
<evidence type="ECO:0000259" key="10">
    <source>
        <dbReference type="Pfam" id="PF22782"/>
    </source>
</evidence>
<dbReference type="PANTHER" id="PTHR12786:SF1">
    <property type="entry name" value="SPLICING REGULATOR SDE2"/>
    <property type="match status" value="1"/>
</dbReference>
<dbReference type="Pfam" id="PF22782">
    <property type="entry name" value="SDE2"/>
    <property type="match status" value="1"/>
</dbReference>
<evidence type="ECO:0000256" key="5">
    <source>
        <dbReference type="ARBA" id="ARBA00022664"/>
    </source>
</evidence>
<feature type="compositionally biased region" description="Acidic residues" evidence="9">
    <location>
        <begin position="199"/>
        <end position="215"/>
    </location>
</feature>
<evidence type="ECO:0000313" key="12">
    <source>
        <dbReference type="Proteomes" id="UP001627154"/>
    </source>
</evidence>
<keyword evidence="6" id="KW-0508">mRNA splicing</keyword>
<keyword evidence="7" id="KW-0539">Nucleus</keyword>
<evidence type="ECO:0000256" key="8">
    <source>
        <dbReference type="ARBA" id="ARBA00023306"/>
    </source>
</evidence>
<evidence type="ECO:0000256" key="9">
    <source>
        <dbReference type="SAM" id="MobiDB-lite"/>
    </source>
</evidence>
<dbReference type="InterPro" id="IPR053822">
    <property type="entry name" value="SDE2-like_dom"/>
</dbReference>
<evidence type="ECO:0000256" key="6">
    <source>
        <dbReference type="ARBA" id="ARBA00023187"/>
    </source>
</evidence>
<dbReference type="AlphaFoldDB" id="A0ABD2X5M3"/>
<dbReference type="GO" id="GO:0006397">
    <property type="term" value="P:mRNA processing"/>
    <property type="evidence" value="ECO:0007669"/>
    <property type="project" value="UniProtKB-KW"/>
</dbReference>
<evidence type="ECO:0000256" key="3">
    <source>
        <dbReference type="ARBA" id="ARBA00008726"/>
    </source>
</evidence>
<keyword evidence="12" id="KW-1185">Reference proteome</keyword>
<feature type="compositionally biased region" description="Basic and acidic residues" evidence="9">
    <location>
        <begin position="137"/>
        <end position="158"/>
    </location>
</feature>
<accession>A0ABD2X5M3</accession>
<dbReference type="Proteomes" id="UP001627154">
    <property type="component" value="Unassembled WGS sequence"/>
</dbReference>
<comment type="caution">
    <text evidence="11">The sequence shown here is derived from an EMBL/GenBank/DDBJ whole genome shotgun (WGS) entry which is preliminary data.</text>
</comment>
<reference evidence="11 12" key="1">
    <citation type="journal article" date="2024" name="bioRxiv">
        <title>A reference genome for Trichogramma kaykai: A tiny desert-dwelling parasitoid wasp with competing sex-ratio distorters.</title>
        <authorList>
            <person name="Culotta J."/>
            <person name="Lindsey A.R."/>
        </authorList>
    </citation>
    <scope>NUCLEOTIDE SEQUENCE [LARGE SCALE GENOMIC DNA]</scope>
    <source>
        <strain evidence="11 12">KSX58</strain>
    </source>
</reference>
<proteinExistence type="inferred from homology"/>
<dbReference type="PANTHER" id="PTHR12786">
    <property type="entry name" value="SPLICING FACTOR SF3A-RELATED"/>
    <property type="match status" value="1"/>
</dbReference>